<feature type="transmembrane region" description="Helical" evidence="7">
    <location>
        <begin position="181"/>
        <end position="199"/>
    </location>
</feature>
<dbReference type="EMBL" id="JAHBMH010000033">
    <property type="protein sequence ID" value="KAK1937631.1"/>
    <property type="molecule type" value="Genomic_DNA"/>
</dbReference>
<comment type="similarity">
    <text evidence="6">Belongs to the major facilitator superfamily. Spinster (TC 2.A.1.49) family.</text>
</comment>
<evidence type="ECO:0000256" key="5">
    <source>
        <dbReference type="ARBA" id="ARBA00023136"/>
    </source>
</evidence>
<keyword evidence="5 7" id="KW-0472">Membrane</keyword>
<dbReference type="Proteomes" id="UP001195914">
    <property type="component" value="Unassembled WGS sequence"/>
</dbReference>
<feature type="transmembrane region" description="Helical" evidence="7">
    <location>
        <begin position="81"/>
        <end position="103"/>
    </location>
</feature>
<dbReference type="InterPro" id="IPR044770">
    <property type="entry name" value="MFS_spinster-like"/>
</dbReference>
<dbReference type="CDD" id="cd06174">
    <property type="entry name" value="MFS"/>
    <property type="match status" value="1"/>
</dbReference>
<keyword evidence="3 7" id="KW-0812">Transmembrane</keyword>
<evidence type="ECO:0000256" key="2">
    <source>
        <dbReference type="ARBA" id="ARBA00022448"/>
    </source>
</evidence>
<evidence type="ECO:0000256" key="1">
    <source>
        <dbReference type="ARBA" id="ARBA00004141"/>
    </source>
</evidence>
<keyword evidence="4 7" id="KW-1133">Transmembrane helix</keyword>
<reference evidence="9" key="2">
    <citation type="submission" date="2021-05" db="EMBL/GenBank/DDBJ databases">
        <authorList>
            <person name="Pain A."/>
        </authorList>
    </citation>
    <scope>NUCLEOTIDE SEQUENCE</scope>
    <source>
        <strain evidence="9">1802A</strain>
    </source>
</reference>
<dbReference type="InterPro" id="IPR020846">
    <property type="entry name" value="MFS_dom"/>
</dbReference>
<dbReference type="SUPFAM" id="SSF103473">
    <property type="entry name" value="MFS general substrate transporter"/>
    <property type="match status" value="1"/>
</dbReference>
<feature type="transmembrane region" description="Helical" evidence="7">
    <location>
        <begin position="336"/>
        <end position="362"/>
    </location>
</feature>
<proteinExistence type="inferred from homology"/>
<evidence type="ECO:0000313" key="10">
    <source>
        <dbReference type="Proteomes" id="UP001195914"/>
    </source>
</evidence>
<comment type="subcellular location">
    <subcellularLocation>
        <location evidence="1">Membrane</location>
        <topology evidence="1">Multi-pass membrane protein</topology>
    </subcellularLocation>
</comment>
<dbReference type="PROSITE" id="PS50850">
    <property type="entry name" value="MFS"/>
    <property type="match status" value="1"/>
</dbReference>
<dbReference type="AlphaFoldDB" id="A0AAD9GFR2"/>
<comment type="caution">
    <text evidence="9">The sequence shown here is derived from an EMBL/GenBank/DDBJ whole genome shotgun (WGS) entry which is preliminary data.</text>
</comment>
<protein>
    <submittedName>
        <fullName evidence="9">Transporter</fullName>
    </submittedName>
</protein>
<feature type="domain" description="Major facilitator superfamily (MFS) profile" evidence="8">
    <location>
        <begin position="18"/>
        <end position="454"/>
    </location>
</feature>
<feature type="transmembrane region" description="Helical" evidence="7">
    <location>
        <begin position="305"/>
        <end position="324"/>
    </location>
</feature>
<evidence type="ECO:0000313" key="9">
    <source>
        <dbReference type="EMBL" id="KAK1937631.1"/>
    </source>
</evidence>
<evidence type="ECO:0000259" key="8">
    <source>
        <dbReference type="PROSITE" id="PS50850"/>
    </source>
</evidence>
<dbReference type="Gene3D" id="1.20.1250.20">
    <property type="entry name" value="MFS general substrate transporter like domains"/>
    <property type="match status" value="2"/>
</dbReference>
<dbReference type="PANTHER" id="PTHR23505">
    <property type="entry name" value="SPINSTER"/>
    <property type="match status" value="1"/>
</dbReference>
<keyword evidence="10" id="KW-1185">Reference proteome</keyword>
<accession>A0AAD9GFR2</accession>
<gene>
    <name evidence="9" type="ORF">X943_003456</name>
</gene>
<feature type="transmembrane region" description="Helical" evidence="7">
    <location>
        <begin position="269"/>
        <end position="293"/>
    </location>
</feature>
<name>A0AAD9GFR2_BABDI</name>
<feature type="transmembrane region" description="Helical" evidence="7">
    <location>
        <begin position="12"/>
        <end position="28"/>
    </location>
</feature>
<evidence type="ECO:0000256" key="3">
    <source>
        <dbReference type="ARBA" id="ARBA00022692"/>
    </source>
</evidence>
<dbReference type="GO" id="GO:0016020">
    <property type="term" value="C:membrane"/>
    <property type="evidence" value="ECO:0007669"/>
    <property type="project" value="UniProtKB-SubCell"/>
</dbReference>
<reference evidence="9" key="1">
    <citation type="journal article" date="2014" name="Nucleic Acids Res.">
        <title>The evolutionary dynamics of variant antigen genes in Babesia reveal a history of genomic innovation underlying host-parasite interaction.</title>
        <authorList>
            <person name="Jackson A.P."/>
            <person name="Otto T.D."/>
            <person name="Darby A."/>
            <person name="Ramaprasad A."/>
            <person name="Xia D."/>
            <person name="Echaide I.E."/>
            <person name="Farber M."/>
            <person name="Gahlot S."/>
            <person name="Gamble J."/>
            <person name="Gupta D."/>
            <person name="Gupta Y."/>
            <person name="Jackson L."/>
            <person name="Malandrin L."/>
            <person name="Malas T.B."/>
            <person name="Moussa E."/>
            <person name="Nair M."/>
            <person name="Reid A.J."/>
            <person name="Sanders M."/>
            <person name="Sharma J."/>
            <person name="Tracey A."/>
            <person name="Quail M.A."/>
            <person name="Weir W."/>
            <person name="Wastling J.M."/>
            <person name="Hall N."/>
            <person name="Willadsen P."/>
            <person name="Lingelbach K."/>
            <person name="Shiels B."/>
            <person name="Tait A."/>
            <person name="Berriman M."/>
            <person name="Allred D.R."/>
            <person name="Pain A."/>
        </authorList>
    </citation>
    <scope>NUCLEOTIDE SEQUENCE</scope>
    <source>
        <strain evidence="9">1802A</strain>
    </source>
</reference>
<dbReference type="GO" id="GO:0022857">
    <property type="term" value="F:transmembrane transporter activity"/>
    <property type="evidence" value="ECO:0007669"/>
    <property type="project" value="InterPro"/>
</dbReference>
<dbReference type="PANTHER" id="PTHR23505:SF52">
    <property type="entry name" value="MAJOR FACILITATOR SUPERFAMILY PROTEIN"/>
    <property type="match status" value="1"/>
</dbReference>
<evidence type="ECO:0000256" key="7">
    <source>
        <dbReference type="SAM" id="Phobius"/>
    </source>
</evidence>
<sequence>MSGNTNGKSKTVSYGPFATILYYIYFFMDGYDDQTLSVCMRAFEVSLGLSPSSVSVFTTVELMAMLGCCPLWGSLADNLDVNYVSGGAMLISGMVCILLGNALSYPVMIILRFLHGFSLACTAPAMQKIITDSVDKDDHSTYFGFCHAANYLGRLISAVVTTNASMTIILGHYGWRICYCLFGYIWITMAVFVVFFMEAKNISTRGSSSTSSTTGNSEPPDKGFFGAITESFGSSTSWILLFTIYISDAPLGTFMYIISYLQYAGLSDFMAGVGCATALIGSFIGGIGGGKLIDLCNDASKEYGRLSAGTVIVASRILIVIAIFRGPAPTDGRLAWFHYVELALFGASLLTVSSVDLAIIGSVVKKDCQASASAIYRCFAGIPSSATFVPLCGFLAEKVFGYTPTTESVQNMSDELKAANAKALGNSMMYIICISTVINIICYVAMFFTYHKDIKENGSQTEKHKQ</sequence>
<dbReference type="InterPro" id="IPR011701">
    <property type="entry name" value="MFS"/>
</dbReference>
<evidence type="ECO:0000256" key="4">
    <source>
        <dbReference type="ARBA" id="ARBA00022989"/>
    </source>
</evidence>
<feature type="transmembrane region" description="Helical" evidence="7">
    <location>
        <begin position="428"/>
        <end position="450"/>
    </location>
</feature>
<organism evidence="9 10">
    <name type="scientific">Babesia divergens</name>
    <dbReference type="NCBI Taxonomy" id="32595"/>
    <lineage>
        <taxon>Eukaryota</taxon>
        <taxon>Sar</taxon>
        <taxon>Alveolata</taxon>
        <taxon>Apicomplexa</taxon>
        <taxon>Aconoidasida</taxon>
        <taxon>Piroplasmida</taxon>
        <taxon>Babesiidae</taxon>
        <taxon>Babesia</taxon>
    </lineage>
</organism>
<feature type="transmembrane region" description="Helical" evidence="7">
    <location>
        <begin position="48"/>
        <end position="69"/>
    </location>
</feature>
<feature type="transmembrane region" description="Helical" evidence="7">
    <location>
        <begin position="238"/>
        <end position="263"/>
    </location>
</feature>
<feature type="transmembrane region" description="Helical" evidence="7">
    <location>
        <begin position="374"/>
        <end position="396"/>
    </location>
</feature>
<dbReference type="Pfam" id="PF07690">
    <property type="entry name" value="MFS_1"/>
    <property type="match status" value="1"/>
</dbReference>
<evidence type="ECO:0000256" key="6">
    <source>
        <dbReference type="ARBA" id="ARBA00024338"/>
    </source>
</evidence>
<keyword evidence="2" id="KW-0813">Transport</keyword>
<dbReference type="InterPro" id="IPR036259">
    <property type="entry name" value="MFS_trans_sf"/>
</dbReference>